<feature type="compositionally biased region" description="Basic residues" evidence="1">
    <location>
        <begin position="1"/>
        <end position="11"/>
    </location>
</feature>
<gene>
    <name evidence="2" type="ORF">B5V51_5651</name>
</gene>
<comment type="caution">
    <text evidence="2">The sequence shown here is derived from an EMBL/GenBank/DDBJ whole genome shotgun (WGS) entry which is preliminary data.</text>
</comment>
<evidence type="ECO:0000256" key="1">
    <source>
        <dbReference type="SAM" id="MobiDB-lite"/>
    </source>
</evidence>
<proteinExistence type="predicted"/>
<reference evidence="2" key="1">
    <citation type="submission" date="2017-09" db="EMBL/GenBank/DDBJ databases">
        <title>Contemporary evolution of a Lepidopteran species, Heliothis virescens, in response to modern agricultural practices.</title>
        <authorList>
            <person name="Fritz M.L."/>
            <person name="Deyonke A.M."/>
            <person name="Papanicolaou A."/>
            <person name="Micinski S."/>
            <person name="Westbrook J."/>
            <person name="Gould F."/>
        </authorList>
    </citation>
    <scope>NUCLEOTIDE SEQUENCE [LARGE SCALE GENOMIC DNA]</scope>
    <source>
        <strain evidence="2">HvINT-</strain>
        <tissue evidence="2">Whole body</tissue>
    </source>
</reference>
<dbReference type="EMBL" id="NWSH01000254">
    <property type="protein sequence ID" value="PCG77994.1"/>
    <property type="molecule type" value="Genomic_DNA"/>
</dbReference>
<protein>
    <submittedName>
        <fullName evidence="2">Uncharacterized protein</fullName>
    </submittedName>
</protein>
<evidence type="ECO:0000313" key="2">
    <source>
        <dbReference type="EMBL" id="PCG77994.1"/>
    </source>
</evidence>
<dbReference type="AlphaFoldDB" id="A0A2A4K264"/>
<accession>A0A2A4K264</accession>
<sequence>MAKKKDKKKKALPLVPKGSSATIPTEHSSLSTQHSKDLGFEYVKEALCVGLLTKCPSPACWSAGEAEVQEEVMVMATDLEPEPEEIQFTETSYTSASFESLPPIPIEVSVSLGNVLGGQEDQQ</sequence>
<feature type="compositionally biased region" description="Polar residues" evidence="1">
    <location>
        <begin position="19"/>
        <end position="31"/>
    </location>
</feature>
<organism evidence="2">
    <name type="scientific">Heliothis virescens</name>
    <name type="common">Tobacco budworm moth</name>
    <dbReference type="NCBI Taxonomy" id="7102"/>
    <lineage>
        <taxon>Eukaryota</taxon>
        <taxon>Metazoa</taxon>
        <taxon>Ecdysozoa</taxon>
        <taxon>Arthropoda</taxon>
        <taxon>Hexapoda</taxon>
        <taxon>Insecta</taxon>
        <taxon>Pterygota</taxon>
        <taxon>Neoptera</taxon>
        <taxon>Endopterygota</taxon>
        <taxon>Lepidoptera</taxon>
        <taxon>Glossata</taxon>
        <taxon>Ditrysia</taxon>
        <taxon>Noctuoidea</taxon>
        <taxon>Noctuidae</taxon>
        <taxon>Heliothinae</taxon>
        <taxon>Heliothis</taxon>
    </lineage>
</organism>
<name>A0A2A4K264_HELVI</name>
<feature type="region of interest" description="Disordered" evidence="1">
    <location>
        <begin position="1"/>
        <end position="31"/>
    </location>
</feature>